<evidence type="ECO:0000313" key="3">
    <source>
        <dbReference type="Proteomes" id="UP001175000"/>
    </source>
</evidence>
<proteinExistence type="predicted"/>
<name>A0AA39WL03_9PEZI</name>
<evidence type="ECO:0000256" key="1">
    <source>
        <dbReference type="SAM" id="MobiDB-lite"/>
    </source>
</evidence>
<accession>A0AA39WL03</accession>
<dbReference type="EMBL" id="JAULSU010000005">
    <property type="protein sequence ID" value="KAK0617351.1"/>
    <property type="molecule type" value="Genomic_DNA"/>
</dbReference>
<dbReference type="AlphaFoldDB" id="A0AA39WL03"/>
<feature type="compositionally biased region" description="Basic and acidic residues" evidence="1">
    <location>
        <begin position="196"/>
        <end position="211"/>
    </location>
</feature>
<feature type="compositionally biased region" description="Polar residues" evidence="1">
    <location>
        <begin position="26"/>
        <end position="38"/>
    </location>
</feature>
<comment type="caution">
    <text evidence="2">The sequence shown here is derived from an EMBL/GenBank/DDBJ whole genome shotgun (WGS) entry which is preliminary data.</text>
</comment>
<protein>
    <submittedName>
        <fullName evidence="2">Uncharacterized protein</fullName>
    </submittedName>
</protein>
<organism evidence="2 3">
    <name type="scientific">Immersiella caudata</name>
    <dbReference type="NCBI Taxonomy" id="314043"/>
    <lineage>
        <taxon>Eukaryota</taxon>
        <taxon>Fungi</taxon>
        <taxon>Dikarya</taxon>
        <taxon>Ascomycota</taxon>
        <taxon>Pezizomycotina</taxon>
        <taxon>Sordariomycetes</taxon>
        <taxon>Sordariomycetidae</taxon>
        <taxon>Sordariales</taxon>
        <taxon>Lasiosphaeriaceae</taxon>
        <taxon>Immersiella</taxon>
    </lineage>
</organism>
<feature type="region of interest" description="Disordered" evidence="1">
    <location>
        <begin position="176"/>
        <end position="211"/>
    </location>
</feature>
<dbReference type="Proteomes" id="UP001175000">
    <property type="component" value="Unassembled WGS sequence"/>
</dbReference>
<keyword evidence="3" id="KW-1185">Reference proteome</keyword>
<reference evidence="2" key="1">
    <citation type="submission" date="2023-06" db="EMBL/GenBank/DDBJ databases">
        <title>Genome-scale phylogeny and comparative genomics of the fungal order Sordariales.</title>
        <authorList>
            <consortium name="Lawrence Berkeley National Laboratory"/>
            <person name="Hensen N."/>
            <person name="Bonometti L."/>
            <person name="Westerberg I."/>
            <person name="Brannstrom I.O."/>
            <person name="Guillou S."/>
            <person name="Cros-Aarteil S."/>
            <person name="Calhoun S."/>
            <person name="Haridas S."/>
            <person name="Kuo A."/>
            <person name="Mondo S."/>
            <person name="Pangilinan J."/>
            <person name="Riley R."/>
            <person name="Labutti K."/>
            <person name="Andreopoulos B."/>
            <person name="Lipzen A."/>
            <person name="Chen C."/>
            <person name="Yanf M."/>
            <person name="Daum C."/>
            <person name="Ng V."/>
            <person name="Clum A."/>
            <person name="Steindorff A."/>
            <person name="Ohm R."/>
            <person name="Martin F."/>
            <person name="Silar P."/>
            <person name="Natvig D."/>
            <person name="Lalanne C."/>
            <person name="Gautier V."/>
            <person name="Ament-Velasquez S.L."/>
            <person name="Kruys A."/>
            <person name="Hutchinson M.I."/>
            <person name="Powell A.J."/>
            <person name="Barry K."/>
            <person name="Miller A.N."/>
            <person name="Grigoriev I.V."/>
            <person name="Debuchy R."/>
            <person name="Gladieux P."/>
            <person name="Thoren M.H."/>
            <person name="Johannesson H."/>
        </authorList>
    </citation>
    <scope>NUCLEOTIDE SEQUENCE</scope>
    <source>
        <strain evidence="2">CBS 606.72</strain>
    </source>
</reference>
<gene>
    <name evidence="2" type="ORF">B0T14DRAFT_266589</name>
</gene>
<sequence>MQEHGDDAPSPFLQNLQLVVRSQPLASPQPQVSETKMTPRQGPPYGPANALLSLARRLPRAGGAKGHLGCCFFLNIHTVIPFCLDTTRSSAVADSFCRSLHRWSVQELDASSSVPTNSWNAAHWGPSNSGRSIHMPLPVHNLHIAGGGMAHTIPQLMSPNIICQWPEARRRSMCVNRVNPRPRTTPPTPRVNKQRSPLEEDRELKKRGPRDFPRPLASLGFLWFARSRFSMVHRIKMSGISRITNCQASPRYPSTSFKSLTRVTTRLTVSRGNASWAPMRPGSAASILHRISSYLRATSSPAA</sequence>
<evidence type="ECO:0000313" key="2">
    <source>
        <dbReference type="EMBL" id="KAK0617351.1"/>
    </source>
</evidence>
<feature type="region of interest" description="Disordered" evidence="1">
    <location>
        <begin position="26"/>
        <end position="48"/>
    </location>
</feature>